<name>A0AAV9FGK8_ACOCL</name>
<gene>
    <name evidence="1" type="ORF">QJS10_CPA02g01024</name>
</gene>
<evidence type="ECO:0000313" key="1">
    <source>
        <dbReference type="EMBL" id="KAK1323767.1"/>
    </source>
</evidence>
<dbReference type="AlphaFoldDB" id="A0AAV9FGK8"/>
<evidence type="ECO:0000313" key="2">
    <source>
        <dbReference type="Proteomes" id="UP001180020"/>
    </source>
</evidence>
<reference evidence="1" key="2">
    <citation type="submission" date="2023-06" db="EMBL/GenBank/DDBJ databases">
        <authorList>
            <person name="Ma L."/>
            <person name="Liu K.-W."/>
            <person name="Li Z."/>
            <person name="Hsiao Y.-Y."/>
            <person name="Qi Y."/>
            <person name="Fu T."/>
            <person name="Tang G."/>
            <person name="Zhang D."/>
            <person name="Sun W.-H."/>
            <person name="Liu D.-K."/>
            <person name="Li Y."/>
            <person name="Chen G.-Z."/>
            <person name="Liu X.-D."/>
            <person name="Liao X.-Y."/>
            <person name="Jiang Y.-T."/>
            <person name="Yu X."/>
            <person name="Hao Y."/>
            <person name="Huang J."/>
            <person name="Zhao X.-W."/>
            <person name="Ke S."/>
            <person name="Chen Y.-Y."/>
            <person name="Wu W.-L."/>
            <person name="Hsu J.-L."/>
            <person name="Lin Y.-F."/>
            <person name="Huang M.-D."/>
            <person name="Li C.-Y."/>
            <person name="Huang L."/>
            <person name="Wang Z.-W."/>
            <person name="Zhao X."/>
            <person name="Zhong W.-Y."/>
            <person name="Peng D.-H."/>
            <person name="Ahmad S."/>
            <person name="Lan S."/>
            <person name="Zhang J.-S."/>
            <person name="Tsai W.-C."/>
            <person name="Van De Peer Y."/>
            <person name="Liu Z.-J."/>
        </authorList>
    </citation>
    <scope>NUCLEOTIDE SEQUENCE</scope>
    <source>
        <strain evidence="1">CP</strain>
        <tissue evidence="1">Leaves</tissue>
    </source>
</reference>
<dbReference type="EMBL" id="JAUJYO010000002">
    <property type="protein sequence ID" value="KAK1323767.1"/>
    <property type="molecule type" value="Genomic_DNA"/>
</dbReference>
<dbReference type="Proteomes" id="UP001180020">
    <property type="component" value="Unassembled WGS sequence"/>
</dbReference>
<keyword evidence="2" id="KW-1185">Reference proteome</keyword>
<comment type="caution">
    <text evidence="1">The sequence shown here is derived from an EMBL/GenBank/DDBJ whole genome shotgun (WGS) entry which is preliminary data.</text>
</comment>
<organism evidence="1 2">
    <name type="scientific">Acorus calamus</name>
    <name type="common">Sweet flag</name>
    <dbReference type="NCBI Taxonomy" id="4465"/>
    <lineage>
        <taxon>Eukaryota</taxon>
        <taxon>Viridiplantae</taxon>
        <taxon>Streptophyta</taxon>
        <taxon>Embryophyta</taxon>
        <taxon>Tracheophyta</taxon>
        <taxon>Spermatophyta</taxon>
        <taxon>Magnoliopsida</taxon>
        <taxon>Liliopsida</taxon>
        <taxon>Acoraceae</taxon>
        <taxon>Acorus</taxon>
    </lineage>
</organism>
<accession>A0AAV9FGK8</accession>
<sequence length="51" mass="5984">MIPWKLRHGFVKHSQNGDGLYTINLKLSLTKLQRAMEKIVDDMRSRIMIEA</sequence>
<reference evidence="1" key="1">
    <citation type="journal article" date="2023" name="Nat. Commun.">
        <title>Diploid and tetraploid genomes of Acorus and the evolution of monocots.</title>
        <authorList>
            <person name="Ma L."/>
            <person name="Liu K.W."/>
            <person name="Li Z."/>
            <person name="Hsiao Y.Y."/>
            <person name="Qi Y."/>
            <person name="Fu T."/>
            <person name="Tang G.D."/>
            <person name="Zhang D."/>
            <person name="Sun W.H."/>
            <person name="Liu D.K."/>
            <person name="Li Y."/>
            <person name="Chen G.Z."/>
            <person name="Liu X.D."/>
            <person name="Liao X.Y."/>
            <person name="Jiang Y.T."/>
            <person name="Yu X."/>
            <person name="Hao Y."/>
            <person name="Huang J."/>
            <person name="Zhao X.W."/>
            <person name="Ke S."/>
            <person name="Chen Y.Y."/>
            <person name="Wu W.L."/>
            <person name="Hsu J.L."/>
            <person name="Lin Y.F."/>
            <person name="Huang M.D."/>
            <person name="Li C.Y."/>
            <person name="Huang L."/>
            <person name="Wang Z.W."/>
            <person name="Zhao X."/>
            <person name="Zhong W.Y."/>
            <person name="Peng D.H."/>
            <person name="Ahmad S."/>
            <person name="Lan S."/>
            <person name="Zhang J.S."/>
            <person name="Tsai W.C."/>
            <person name="Van de Peer Y."/>
            <person name="Liu Z.J."/>
        </authorList>
    </citation>
    <scope>NUCLEOTIDE SEQUENCE</scope>
    <source>
        <strain evidence="1">CP</strain>
    </source>
</reference>
<protein>
    <submittedName>
        <fullName evidence="1">Uncharacterized protein</fullName>
    </submittedName>
</protein>
<proteinExistence type="predicted"/>